<reference evidence="1 2" key="1">
    <citation type="journal article" date="2021" name="Nat. Commun.">
        <title>Genetic determinants of endophytism in the Arabidopsis root mycobiome.</title>
        <authorList>
            <person name="Mesny F."/>
            <person name="Miyauchi S."/>
            <person name="Thiergart T."/>
            <person name="Pickel B."/>
            <person name="Atanasova L."/>
            <person name="Karlsson M."/>
            <person name="Huettel B."/>
            <person name="Barry K.W."/>
            <person name="Haridas S."/>
            <person name="Chen C."/>
            <person name="Bauer D."/>
            <person name="Andreopoulos W."/>
            <person name="Pangilinan J."/>
            <person name="LaButti K."/>
            <person name="Riley R."/>
            <person name="Lipzen A."/>
            <person name="Clum A."/>
            <person name="Drula E."/>
            <person name="Henrissat B."/>
            <person name="Kohler A."/>
            <person name="Grigoriev I.V."/>
            <person name="Martin F.M."/>
            <person name="Hacquard S."/>
        </authorList>
    </citation>
    <scope>NUCLEOTIDE SEQUENCE [LARGE SCALE GENOMIC DNA]</scope>
    <source>
        <strain evidence="1 2">MPI-SDFR-AT-0079</strain>
    </source>
</reference>
<name>A0ACB7PD96_9PEZI</name>
<comment type="caution">
    <text evidence="1">The sequence shown here is derived from an EMBL/GenBank/DDBJ whole genome shotgun (WGS) entry which is preliminary data.</text>
</comment>
<dbReference type="EMBL" id="JAGIZQ010000004">
    <property type="protein sequence ID" value="KAH6632167.1"/>
    <property type="molecule type" value="Genomic_DNA"/>
</dbReference>
<organism evidence="1 2">
    <name type="scientific">Chaetomium tenue</name>
    <dbReference type="NCBI Taxonomy" id="1854479"/>
    <lineage>
        <taxon>Eukaryota</taxon>
        <taxon>Fungi</taxon>
        <taxon>Dikarya</taxon>
        <taxon>Ascomycota</taxon>
        <taxon>Pezizomycotina</taxon>
        <taxon>Sordariomycetes</taxon>
        <taxon>Sordariomycetidae</taxon>
        <taxon>Sordariales</taxon>
        <taxon>Chaetomiaceae</taxon>
        <taxon>Chaetomium</taxon>
    </lineage>
</organism>
<gene>
    <name evidence="1" type="ORF">F5144DRAFT_649691</name>
</gene>
<evidence type="ECO:0000313" key="1">
    <source>
        <dbReference type="EMBL" id="KAH6632167.1"/>
    </source>
</evidence>
<protein>
    <submittedName>
        <fullName evidence="1">Uncharacterized protein</fullName>
    </submittedName>
</protein>
<accession>A0ACB7PD96</accession>
<sequence>MPPKRNNAGPAKQVPNKRRRLSAGSSSFRGRGRADDNYQPRQTRSRAALHGGSPLQFLDDNSVPSVLIEGDEEDVTPPISPDDPRRFIRSGAPSPEDHRPQPGPNAMPNPASPPQPRAIGDITPPPADERPRPGDPQPCTRCKPTCGGTYGCMYYSDNPDSSSSSDATTVVKTEGSDEPKLSSSSSSSSDEKPSISSSESPKNEGEQPNTSQRLPPPWLGSWTEFLSDGETSGSRPNNNNNNNNNNNPPSTPPKPRTPSTPSTWPVSPDISPNSDYAREVNAACSPYIDAHSPPFMRYQPGVSPPPNTWPTSSESSSSSASSSTDTDDAHSKLLVFNNNNGDDGNHTN</sequence>
<proteinExistence type="predicted"/>
<keyword evidence="2" id="KW-1185">Reference proteome</keyword>
<evidence type="ECO:0000313" key="2">
    <source>
        <dbReference type="Proteomes" id="UP000724584"/>
    </source>
</evidence>
<dbReference type="Proteomes" id="UP000724584">
    <property type="component" value="Unassembled WGS sequence"/>
</dbReference>